<dbReference type="GO" id="GO:0003677">
    <property type="term" value="F:DNA binding"/>
    <property type="evidence" value="ECO:0007669"/>
    <property type="project" value="InterPro"/>
</dbReference>
<keyword evidence="4" id="KW-1185">Reference proteome</keyword>
<dbReference type="AlphaFoldDB" id="A0A484BKE3"/>
<dbReference type="SMART" id="SM00355">
    <property type="entry name" value="ZnF_C2H2"/>
    <property type="match status" value="2"/>
</dbReference>
<proteinExistence type="predicted"/>
<dbReference type="KEGG" id="dnv:108659705"/>
<dbReference type="Gene3D" id="3.30.160.60">
    <property type="entry name" value="Classic Zinc Finger"/>
    <property type="match status" value="1"/>
</dbReference>
<dbReference type="SUPFAM" id="SSF46774">
    <property type="entry name" value="ARID-like"/>
    <property type="match status" value="1"/>
</dbReference>
<dbReference type="Pfam" id="PF01388">
    <property type="entry name" value="ARID"/>
    <property type="match status" value="1"/>
</dbReference>
<dbReference type="Gene3D" id="1.10.150.60">
    <property type="entry name" value="ARID DNA-binding domain"/>
    <property type="match status" value="1"/>
</dbReference>
<dbReference type="InterPro" id="IPR036431">
    <property type="entry name" value="ARID_dom_sf"/>
</dbReference>
<dbReference type="OMA" id="PPWWDDG"/>
<feature type="region of interest" description="Disordered" evidence="1">
    <location>
        <begin position="82"/>
        <end position="122"/>
    </location>
</feature>
<feature type="domain" description="ARID" evidence="2">
    <location>
        <begin position="126"/>
        <end position="215"/>
    </location>
</feature>
<accession>A0A484BKE3</accession>
<evidence type="ECO:0000259" key="2">
    <source>
        <dbReference type="PROSITE" id="PS51011"/>
    </source>
</evidence>
<name>A0A484BKE3_DRONA</name>
<dbReference type="Proteomes" id="UP000295192">
    <property type="component" value="Unassembled WGS sequence"/>
</dbReference>
<organism evidence="3 4">
    <name type="scientific">Drosophila navojoa</name>
    <name type="common">Fruit fly</name>
    <dbReference type="NCBI Taxonomy" id="7232"/>
    <lineage>
        <taxon>Eukaryota</taxon>
        <taxon>Metazoa</taxon>
        <taxon>Ecdysozoa</taxon>
        <taxon>Arthropoda</taxon>
        <taxon>Hexapoda</taxon>
        <taxon>Insecta</taxon>
        <taxon>Pterygota</taxon>
        <taxon>Neoptera</taxon>
        <taxon>Endopterygota</taxon>
        <taxon>Diptera</taxon>
        <taxon>Brachycera</taxon>
        <taxon>Muscomorpha</taxon>
        <taxon>Ephydroidea</taxon>
        <taxon>Drosophilidae</taxon>
        <taxon>Drosophila</taxon>
    </lineage>
</organism>
<reference evidence="3 4" key="1">
    <citation type="journal article" date="2019" name="J. Hered.">
        <title>An Improved Genome Assembly for Drosophila navojoa, the Basal Species in the mojavensis Cluster.</title>
        <authorList>
            <person name="Vanderlinde T."/>
            <person name="Dupim E.G."/>
            <person name="Nazario-Yepiz N.O."/>
            <person name="Carvalho A.B."/>
        </authorList>
    </citation>
    <scope>NUCLEOTIDE SEQUENCE [LARGE SCALE GENOMIC DNA]</scope>
    <source>
        <strain evidence="3">Navoj_Jal97</strain>
        <tissue evidence="3">Whole organism</tissue>
    </source>
</reference>
<dbReference type="EMBL" id="LSRL02000025">
    <property type="protein sequence ID" value="TDG49299.1"/>
    <property type="molecule type" value="Genomic_DNA"/>
</dbReference>
<dbReference type="InterPro" id="IPR001606">
    <property type="entry name" value="ARID_dom"/>
</dbReference>
<dbReference type="SMART" id="SM00501">
    <property type="entry name" value="BRIGHT"/>
    <property type="match status" value="1"/>
</dbReference>
<evidence type="ECO:0000313" key="4">
    <source>
        <dbReference type="Proteomes" id="UP000295192"/>
    </source>
</evidence>
<evidence type="ECO:0000313" key="3">
    <source>
        <dbReference type="EMBL" id="TDG49299.1"/>
    </source>
</evidence>
<comment type="caution">
    <text evidence="3">The sequence shown here is derived from an EMBL/GenBank/DDBJ whole genome shotgun (WGS) entry which is preliminary data.</text>
</comment>
<evidence type="ECO:0000256" key="1">
    <source>
        <dbReference type="SAM" id="MobiDB-lite"/>
    </source>
</evidence>
<dbReference type="PROSITE" id="PS51011">
    <property type="entry name" value="ARID"/>
    <property type="match status" value="1"/>
</dbReference>
<gene>
    <name evidence="3" type="ORF">AWZ03_004388</name>
</gene>
<sequence>MNNPRDHLHCSRKGCTYTTNRAYNLERHERNHDKGKVPISQCQPCPHCTYAAGSLHNLMRHISKKHTGSVKTQQQVIITQPAVPAQTPGEKQNEQIQTQKSISNVPNVPPSPEPKQTVKQSVDGPEVDASLWLWSTPQQQEKNFIKRSGLKGECKILERSVNLFKLYALVQARGGALDVDEWDDVAAALSLPPGSGCNVGVKYMEVLFEFEKKEEERLQECQIVPGVPPWWDDGDLISDDMCCASEDRVLGHWWKDMNRPFVIVQNAIIKLIYNKYYTNHLSNSKPFQRFCVKDSWLRATMLNYQELRYQLHLTTSSAS</sequence>
<protein>
    <recommendedName>
        <fullName evidence="2">ARID domain-containing protein</fullName>
    </recommendedName>
</protein>
<dbReference type="OrthoDB" id="3561125at2759"/>
<dbReference type="InterPro" id="IPR013087">
    <property type="entry name" value="Znf_C2H2_type"/>
</dbReference>